<dbReference type="OrthoDB" id="2279273at2759"/>
<reference evidence="1" key="1">
    <citation type="journal article" date="2020" name="Microb. Genom.">
        <title>Genetic diversity of clinical and environmental Mucorales isolates obtained from an investigation of mucormycosis cases among solid organ transplant recipients.</title>
        <authorList>
            <person name="Nguyen M.H."/>
            <person name="Kaul D."/>
            <person name="Muto C."/>
            <person name="Cheng S.J."/>
            <person name="Richter R.A."/>
            <person name="Bruno V.M."/>
            <person name="Liu G."/>
            <person name="Beyhan S."/>
            <person name="Sundermann A.J."/>
            <person name="Mounaud S."/>
            <person name="Pasculle A.W."/>
            <person name="Nierman W.C."/>
            <person name="Driscoll E."/>
            <person name="Cumbie R."/>
            <person name="Clancy C.J."/>
            <person name="Dupont C.L."/>
        </authorList>
    </citation>
    <scope>NUCLEOTIDE SEQUENCE</scope>
    <source>
        <strain evidence="1">GL16</strain>
    </source>
</reference>
<proteinExistence type="predicted"/>
<evidence type="ECO:0000313" key="1">
    <source>
        <dbReference type="EMBL" id="KAG1546980.1"/>
    </source>
</evidence>
<sequence>MKKQLKGRDGANLYLADGIMKLYSLGELEVLLLETSNHFGSQDKAKASFDHRKDLFDDLSMLKTIADEFHLGTIETCFKLKMFFVHAAGRSVSVWSMRHVKEGLVYELWLERALDLDVNFDKAMKCLI</sequence>
<dbReference type="AlphaFoldDB" id="A0A9P6YFB9"/>
<comment type="caution">
    <text evidence="1">The sequence shown here is derived from an EMBL/GenBank/DDBJ whole genome shotgun (WGS) entry which is preliminary data.</text>
</comment>
<name>A0A9P6YFB9_RHIOR</name>
<gene>
    <name evidence="1" type="ORF">G6F51_004547</name>
</gene>
<organism evidence="1 2">
    <name type="scientific">Rhizopus oryzae</name>
    <name type="common">Mucormycosis agent</name>
    <name type="synonym">Rhizopus arrhizus var. delemar</name>
    <dbReference type="NCBI Taxonomy" id="64495"/>
    <lineage>
        <taxon>Eukaryota</taxon>
        <taxon>Fungi</taxon>
        <taxon>Fungi incertae sedis</taxon>
        <taxon>Mucoromycota</taxon>
        <taxon>Mucoromycotina</taxon>
        <taxon>Mucoromycetes</taxon>
        <taxon>Mucorales</taxon>
        <taxon>Mucorineae</taxon>
        <taxon>Rhizopodaceae</taxon>
        <taxon>Rhizopus</taxon>
    </lineage>
</organism>
<evidence type="ECO:0000313" key="2">
    <source>
        <dbReference type="Proteomes" id="UP000717996"/>
    </source>
</evidence>
<dbReference type="EMBL" id="JAANIT010000513">
    <property type="protein sequence ID" value="KAG1546980.1"/>
    <property type="molecule type" value="Genomic_DNA"/>
</dbReference>
<accession>A0A9P6YFB9</accession>
<protein>
    <submittedName>
        <fullName evidence="1">Uncharacterized protein</fullName>
    </submittedName>
</protein>
<dbReference type="Proteomes" id="UP000717996">
    <property type="component" value="Unassembled WGS sequence"/>
</dbReference>